<dbReference type="AlphaFoldDB" id="A0A1H9WNX7"/>
<dbReference type="STRING" id="587636.SAMN05216199_3056"/>
<name>A0A1H9WNX7_9MICO</name>
<reference evidence="3" key="1">
    <citation type="submission" date="2016-10" db="EMBL/GenBank/DDBJ databases">
        <authorList>
            <person name="Varghese N."/>
            <person name="Submissions S."/>
        </authorList>
    </citation>
    <scope>NUCLEOTIDE SEQUENCE [LARGE SCALE GENOMIC DNA]</scope>
    <source>
        <strain evidence="3">CGMCC 1.6963</strain>
    </source>
</reference>
<proteinExistence type="predicted"/>
<accession>A0A1H9WNX7</accession>
<dbReference type="Proteomes" id="UP000199019">
    <property type="component" value="Unassembled WGS sequence"/>
</dbReference>
<dbReference type="EMBL" id="FOHB01000005">
    <property type="protein sequence ID" value="SES35397.1"/>
    <property type="molecule type" value="Genomic_DNA"/>
</dbReference>
<organism evidence="2 3">
    <name type="scientific">Pedococcus cremeus</name>
    <dbReference type="NCBI Taxonomy" id="587636"/>
    <lineage>
        <taxon>Bacteria</taxon>
        <taxon>Bacillati</taxon>
        <taxon>Actinomycetota</taxon>
        <taxon>Actinomycetes</taxon>
        <taxon>Micrococcales</taxon>
        <taxon>Intrasporangiaceae</taxon>
        <taxon>Pedococcus</taxon>
    </lineage>
</organism>
<protein>
    <submittedName>
        <fullName evidence="2">Uncharacterized protein</fullName>
    </submittedName>
</protein>
<keyword evidence="3" id="KW-1185">Reference proteome</keyword>
<dbReference type="OrthoDB" id="1917183at2"/>
<evidence type="ECO:0000313" key="3">
    <source>
        <dbReference type="Proteomes" id="UP000199019"/>
    </source>
</evidence>
<evidence type="ECO:0000313" key="2">
    <source>
        <dbReference type="EMBL" id="SES35397.1"/>
    </source>
</evidence>
<gene>
    <name evidence="2" type="ORF">SAMN05216199_3056</name>
</gene>
<evidence type="ECO:0000256" key="1">
    <source>
        <dbReference type="SAM" id="MobiDB-lite"/>
    </source>
</evidence>
<dbReference type="RefSeq" id="WP_091759796.1">
    <property type="nucleotide sequence ID" value="NZ_FOHB01000005.1"/>
</dbReference>
<sequence>MATGTGVVFPDTGGGKRSTSALGRAVVHDALEPVDPVGAKAAERETNWRQGYLHHFRRLVEAGLVSDDAAVTSARAGLDSLQRQMRATTPEGEVPVGEIFTQAPVDQPLEMVTVHGRAPRSRELTIPFHGERLRGDALQRQLDVWTVTGAMEPSAAEAVREVMANPDWLELADQRVVVLGAGAEMGPLRALLSWGAAVVSVDLPRPDLWRTVLQVAQASAGTLHVPVHFGSGVGDERLDERAGADLLHDLPAVADWLTGLEGPIVLGNYVYADGATNVRVSVAVDTLTCELLRRRSEVGLAFLATPTDVFAVPAEAVEQSVRSWRRPSPGMRLTRPALRTLSGGRLLRRNYAPGSDPGLNDSLVPQQGPNYALAKRLQRWRATVARQDGVAASLRVAPPTRTRSVVKNRALAAAYAGAHRFGIEVFEPATSNTLMAALLVHDLRSGRTPDPTPWREEAYAAVHGGLWRTAYDPRSALGLAVVLGLGSARA</sequence>
<feature type="region of interest" description="Disordered" evidence="1">
    <location>
        <begin position="1"/>
        <end position="20"/>
    </location>
</feature>